<evidence type="ECO:0000256" key="6">
    <source>
        <dbReference type="ARBA" id="ARBA00023004"/>
    </source>
</evidence>
<dbReference type="GO" id="GO:0020037">
    <property type="term" value="F:heme binding"/>
    <property type="evidence" value="ECO:0007669"/>
    <property type="project" value="InterPro"/>
</dbReference>
<evidence type="ECO:0000256" key="2">
    <source>
        <dbReference type="ARBA" id="ARBA00010617"/>
    </source>
</evidence>
<sequence>MRSIMPPFSRCVWVSLRGLSSHHQELTADSAVCPLQDEFATARPYSEVPGPQPLPLIGNTWRLLPIVGQYQVADLAKCSEQFRLQYGDIVKLSGLVGRPDLVFVYDADATEKVYRAEGPTPYRPSMPCLVYYKSVVRKDFFGALPGVVGVHGEAWRLFRTKVQKPILQLSTVKQYIGPIEEVTQYFIQRMCEMKDDNDEMPADFDNEIHKWSLECIGRVALDVRLGCLDPNLPADSEPQKIIDAAKYALRNVAILELKAPFWRYVPTPLWTRYVKNMDYFIQVCMKYIDAAMERLKTKQSIDERDLSLVERILAGESDPNTAYILALDLILVGIDTISMAVCSILYQLATRQEEQEKIHEELLRVLPSVDTPLTSRHLDQMQYLRAFVKEVFRMYSTVIGNGRTLQNDAVICGYRIPKG</sequence>
<name>A0A6L2PEN4_COPFO</name>
<dbReference type="InParanoid" id="A0A6L2PEN4"/>
<dbReference type="AlphaFoldDB" id="A0A6L2PEN4"/>
<dbReference type="OrthoDB" id="3945418at2759"/>
<evidence type="ECO:0000256" key="5">
    <source>
        <dbReference type="ARBA" id="ARBA00023002"/>
    </source>
</evidence>
<dbReference type="EMBL" id="BLKM01000258">
    <property type="protein sequence ID" value="GFG30856.1"/>
    <property type="molecule type" value="Genomic_DNA"/>
</dbReference>
<keyword evidence="5" id="KW-0560">Oxidoreductase</keyword>
<dbReference type="Pfam" id="PF00067">
    <property type="entry name" value="p450"/>
    <property type="match status" value="1"/>
</dbReference>
<dbReference type="GO" id="GO:0004497">
    <property type="term" value="F:monooxygenase activity"/>
    <property type="evidence" value="ECO:0007669"/>
    <property type="project" value="UniProtKB-KW"/>
</dbReference>
<dbReference type="InterPro" id="IPR036396">
    <property type="entry name" value="Cyt_P450_sf"/>
</dbReference>
<dbReference type="GO" id="GO:0016705">
    <property type="term" value="F:oxidoreductase activity, acting on paired donors, with incorporation or reduction of molecular oxygen"/>
    <property type="evidence" value="ECO:0007669"/>
    <property type="project" value="InterPro"/>
</dbReference>
<comment type="cofactor">
    <cofactor evidence="1">
        <name>heme</name>
        <dbReference type="ChEBI" id="CHEBI:30413"/>
    </cofactor>
</comment>
<protein>
    <recommendedName>
        <fullName evidence="10">Cytochrome P450</fullName>
    </recommendedName>
</protein>
<keyword evidence="9" id="KW-1185">Reference proteome</keyword>
<keyword evidence="7" id="KW-0503">Monooxygenase</keyword>
<dbReference type="PANTHER" id="PTHR24279">
    <property type="entry name" value="CYTOCHROME P450"/>
    <property type="match status" value="1"/>
</dbReference>
<proteinExistence type="inferred from homology"/>
<keyword evidence="4" id="KW-0479">Metal-binding</keyword>
<dbReference type="Gene3D" id="1.10.630.10">
    <property type="entry name" value="Cytochrome P450"/>
    <property type="match status" value="1"/>
</dbReference>
<organism evidence="8 9">
    <name type="scientific">Coptotermes formosanus</name>
    <name type="common">Formosan subterranean termite</name>
    <dbReference type="NCBI Taxonomy" id="36987"/>
    <lineage>
        <taxon>Eukaryota</taxon>
        <taxon>Metazoa</taxon>
        <taxon>Ecdysozoa</taxon>
        <taxon>Arthropoda</taxon>
        <taxon>Hexapoda</taxon>
        <taxon>Insecta</taxon>
        <taxon>Pterygota</taxon>
        <taxon>Neoptera</taxon>
        <taxon>Polyneoptera</taxon>
        <taxon>Dictyoptera</taxon>
        <taxon>Blattodea</taxon>
        <taxon>Blattoidea</taxon>
        <taxon>Termitoidae</taxon>
        <taxon>Rhinotermitidae</taxon>
        <taxon>Coptotermes</taxon>
    </lineage>
</organism>
<dbReference type="CDD" id="cd11054">
    <property type="entry name" value="CYP24A1-like"/>
    <property type="match status" value="1"/>
</dbReference>
<dbReference type="PANTHER" id="PTHR24279:SF120">
    <property type="entry name" value="CYTOCHROME P450"/>
    <property type="match status" value="1"/>
</dbReference>
<keyword evidence="6" id="KW-0408">Iron</keyword>
<feature type="non-terminal residue" evidence="8">
    <location>
        <position position="419"/>
    </location>
</feature>
<gene>
    <name evidence="8" type="ORF">Cfor_10271</name>
</gene>
<evidence type="ECO:0000256" key="7">
    <source>
        <dbReference type="ARBA" id="ARBA00023033"/>
    </source>
</evidence>
<comment type="similarity">
    <text evidence="2">Belongs to the cytochrome P450 family.</text>
</comment>
<dbReference type="Proteomes" id="UP000502823">
    <property type="component" value="Unassembled WGS sequence"/>
</dbReference>
<evidence type="ECO:0000256" key="3">
    <source>
        <dbReference type="ARBA" id="ARBA00022617"/>
    </source>
</evidence>
<comment type="caution">
    <text evidence="8">The sequence shown here is derived from an EMBL/GenBank/DDBJ whole genome shotgun (WGS) entry which is preliminary data.</text>
</comment>
<evidence type="ECO:0000256" key="4">
    <source>
        <dbReference type="ARBA" id="ARBA00022723"/>
    </source>
</evidence>
<dbReference type="InterPro" id="IPR001128">
    <property type="entry name" value="Cyt_P450"/>
</dbReference>
<dbReference type="GO" id="GO:0005506">
    <property type="term" value="F:iron ion binding"/>
    <property type="evidence" value="ECO:0007669"/>
    <property type="project" value="InterPro"/>
</dbReference>
<evidence type="ECO:0000313" key="9">
    <source>
        <dbReference type="Proteomes" id="UP000502823"/>
    </source>
</evidence>
<keyword evidence="3" id="KW-0349">Heme</keyword>
<evidence type="ECO:0008006" key="10">
    <source>
        <dbReference type="Google" id="ProtNLM"/>
    </source>
</evidence>
<accession>A0A6L2PEN4</accession>
<evidence type="ECO:0000313" key="8">
    <source>
        <dbReference type="EMBL" id="GFG30856.1"/>
    </source>
</evidence>
<dbReference type="InterPro" id="IPR050479">
    <property type="entry name" value="CYP11_CYP27_families"/>
</dbReference>
<evidence type="ECO:0000256" key="1">
    <source>
        <dbReference type="ARBA" id="ARBA00001971"/>
    </source>
</evidence>
<dbReference type="SUPFAM" id="SSF48264">
    <property type="entry name" value="Cytochrome P450"/>
    <property type="match status" value="1"/>
</dbReference>
<reference evidence="9" key="1">
    <citation type="submission" date="2020-01" db="EMBL/GenBank/DDBJ databases">
        <title>Draft genome sequence of the Termite Coptotermes fromosanus.</title>
        <authorList>
            <person name="Itakura S."/>
            <person name="Yosikawa Y."/>
            <person name="Umezawa K."/>
        </authorList>
    </citation>
    <scope>NUCLEOTIDE SEQUENCE [LARGE SCALE GENOMIC DNA]</scope>
</reference>
<dbReference type="FunCoup" id="A0A6L2PEN4">
    <property type="interactions" value="2"/>
</dbReference>